<dbReference type="AlphaFoldDB" id="Q851A7"/>
<sequence length="106" mass="11223">MGIHIPTDRPASVATDWCLCLHGWPIMPPLLGVYDFTAGLPSLPPTGVLTYTVGWSHHRSWVSTSSPIGLPLPPPTSVFASTVGGHTTIDGHLFINTAGRLSCLHG</sequence>
<reference evidence="2" key="1">
    <citation type="journal article" date="2005" name="Nature">
        <title>The map-based sequence of the rice genome.</title>
        <authorList>
            <consortium name="International rice genome sequencing project (IRGSP)"/>
            <person name="Matsumoto T."/>
            <person name="Wu J."/>
            <person name="Kanamori H."/>
            <person name="Katayose Y."/>
            <person name="Fujisawa M."/>
            <person name="Namiki N."/>
            <person name="Mizuno H."/>
            <person name="Yamamoto K."/>
            <person name="Antonio B.A."/>
            <person name="Baba T."/>
            <person name="Sakata K."/>
            <person name="Nagamura Y."/>
            <person name="Aoki H."/>
            <person name="Arikawa K."/>
            <person name="Arita K."/>
            <person name="Bito T."/>
            <person name="Chiden Y."/>
            <person name="Fujitsuka N."/>
            <person name="Fukunaka R."/>
            <person name="Hamada M."/>
            <person name="Harada C."/>
            <person name="Hayashi A."/>
            <person name="Hijishita S."/>
            <person name="Honda M."/>
            <person name="Hosokawa S."/>
            <person name="Ichikawa Y."/>
            <person name="Idonuma A."/>
            <person name="Iijima M."/>
            <person name="Ikeda M."/>
            <person name="Ikeno M."/>
            <person name="Ito K."/>
            <person name="Ito S."/>
            <person name="Ito T."/>
            <person name="Ito Y."/>
            <person name="Ito Y."/>
            <person name="Iwabuchi A."/>
            <person name="Kamiya K."/>
            <person name="Karasawa W."/>
            <person name="Kurita K."/>
            <person name="Katagiri S."/>
            <person name="Kikuta A."/>
            <person name="Kobayashi H."/>
            <person name="Kobayashi N."/>
            <person name="Machita K."/>
            <person name="Maehara T."/>
            <person name="Masukawa M."/>
            <person name="Mizubayashi T."/>
            <person name="Mukai Y."/>
            <person name="Nagasaki H."/>
            <person name="Nagata Y."/>
            <person name="Naito S."/>
            <person name="Nakashima M."/>
            <person name="Nakama Y."/>
            <person name="Nakamichi Y."/>
            <person name="Nakamura M."/>
            <person name="Meguro A."/>
            <person name="Negishi M."/>
            <person name="Ohta I."/>
            <person name="Ohta T."/>
            <person name="Okamoto M."/>
            <person name="Ono N."/>
            <person name="Saji S."/>
            <person name="Sakaguchi M."/>
            <person name="Sakai K."/>
            <person name="Shibata M."/>
            <person name="Shimokawa T."/>
            <person name="Song J."/>
            <person name="Takazaki Y."/>
            <person name="Terasawa K."/>
            <person name="Tsugane M."/>
            <person name="Tsuji K."/>
            <person name="Ueda S."/>
            <person name="Waki K."/>
            <person name="Yamagata H."/>
            <person name="Yamamoto M."/>
            <person name="Yamamoto S."/>
            <person name="Yamane H."/>
            <person name="Yoshiki S."/>
            <person name="Yoshihara R."/>
            <person name="Yukawa K."/>
            <person name="Zhong H."/>
            <person name="Yano M."/>
            <person name="Yuan Q."/>
            <person name="Ouyang S."/>
            <person name="Liu J."/>
            <person name="Jones K.M."/>
            <person name="Gansberger K."/>
            <person name="Moffat K."/>
            <person name="Hill J."/>
            <person name="Bera J."/>
            <person name="Fadrosh D."/>
            <person name="Jin S."/>
            <person name="Johri S."/>
            <person name="Kim M."/>
            <person name="Overton L."/>
            <person name="Reardon M."/>
            <person name="Tsitrin T."/>
            <person name="Vuong H."/>
            <person name="Weaver B."/>
            <person name="Ciecko A."/>
            <person name="Tallon L."/>
            <person name="Jackson J."/>
            <person name="Pai G."/>
            <person name="Aken S.V."/>
            <person name="Utterback T."/>
            <person name="Reidmuller S."/>
            <person name="Feldblyum T."/>
            <person name="Hsiao J."/>
            <person name="Zismann V."/>
            <person name="Iobst S."/>
            <person name="de Vazeille A.R."/>
            <person name="Buell C.R."/>
            <person name="Ying K."/>
            <person name="Li Y."/>
            <person name="Lu T."/>
            <person name="Huang Y."/>
            <person name="Zhao Q."/>
            <person name="Feng Q."/>
            <person name="Zhang L."/>
            <person name="Zhu J."/>
            <person name="Weng Q."/>
            <person name="Mu J."/>
            <person name="Lu Y."/>
            <person name="Fan D."/>
            <person name="Liu Y."/>
            <person name="Guan J."/>
            <person name="Zhang Y."/>
            <person name="Yu S."/>
            <person name="Liu X."/>
            <person name="Zhang Y."/>
            <person name="Hong G."/>
            <person name="Han B."/>
            <person name="Choisne N."/>
            <person name="Demange N."/>
            <person name="Orjeda G."/>
            <person name="Samain S."/>
            <person name="Cattolico L."/>
            <person name="Pelletier E."/>
            <person name="Couloux A."/>
            <person name="Segurens B."/>
            <person name="Wincker P."/>
            <person name="D'Hont A."/>
            <person name="Scarpelli C."/>
            <person name="Weissenbach J."/>
            <person name="Salanoubat M."/>
            <person name="Quetier F."/>
            <person name="Yu Y."/>
            <person name="Kim H.R."/>
            <person name="Rambo T."/>
            <person name="Currie J."/>
            <person name="Collura K."/>
            <person name="Luo M."/>
            <person name="Yang T."/>
            <person name="Ammiraju J.S.S."/>
            <person name="Engler F."/>
            <person name="Soderlund C."/>
            <person name="Wing R.A."/>
            <person name="Palmer L.E."/>
            <person name="de la Bastide M."/>
            <person name="Spiegel L."/>
            <person name="Nascimento L."/>
            <person name="Zutavern T."/>
            <person name="O'Shaughnessy A."/>
            <person name="Dike S."/>
            <person name="Dedhia N."/>
            <person name="Preston R."/>
            <person name="Balija V."/>
            <person name="McCombie W.R."/>
            <person name="Chow T."/>
            <person name="Chen H."/>
            <person name="Chung M."/>
            <person name="Chen C."/>
            <person name="Shaw J."/>
            <person name="Wu H."/>
            <person name="Hsiao K."/>
            <person name="Chao Y."/>
            <person name="Chu M."/>
            <person name="Cheng C."/>
            <person name="Hour A."/>
            <person name="Lee P."/>
            <person name="Lin S."/>
            <person name="Lin Y."/>
            <person name="Liou J."/>
            <person name="Liu S."/>
            <person name="Hsing Y."/>
            <person name="Raghuvanshi S."/>
            <person name="Mohanty A."/>
            <person name="Bharti A.K."/>
            <person name="Gaur A."/>
            <person name="Gupta V."/>
            <person name="Kumar D."/>
            <person name="Ravi V."/>
            <person name="Vij S."/>
            <person name="Kapur A."/>
            <person name="Khurana P."/>
            <person name="Khurana P."/>
            <person name="Khurana J.P."/>
            <person name="Tyagi A.K."/>
            <person name="Gaikwad K."/>
            <person name="Singh A."/>
            <person name="Dalal V."/>
            <person name="Srivastava S."/>
            <person name="Dixit A."/>
            <person name="Pal A.K."/>
            <person name="Ghazi I.A."/>
            <person name="Yadav M."/>
            <person name="Pandit A."/>
            <person name="Bhargava A."/>
            <person name="Sureshbabu K."/>
            <person name="Batra K."/>
            <person name="Sharma T.R."/>
            <person name="Mohapatra T."/>
            <person name="Singh N.K."/>
            <person name="Messing J."/>
            <person name="Nelson A.B."/>
            <person name="Fuks G."/>
            <person name="Kavchok S."/>
            <person name="Keizer G."/>
            <person name="Linton E."/>
            <person name="Llaca V."/>
            <person name="Song R."/>
            <person name="Tanyolac B."/>
            <person name="Young S."/>
            <person name="Ho-Il K."/>
            <person name="Hahn J.H."/>
            <person name="Sangsakoo G."/>
            <person name="Vanavichit A."/>
            <person name="de Mattos Luiz.A.T."/>
            <person name="Zimmer P.D."/>
            <person name="Malone G."/>
            <person name="Dellagostin O."/>
            <person name="de Oliveira A.C."/>
            <person name="Bevan M."/>
            <person name="Bancroft I."/>
            <person name="Minx P."/>
            <person name="Cordum H."/>
            <person name="Wilson R."/>
            <person name="Cheng Z."/>
            <person name="Jin W."/>
            <person name="Jiang J."/>
            <person name="Leong S.A."/>
            <person name="Iwama H."/>
            <person name="Gojobori T."/>
            <person name="Itoh T."/>
            <person name="Niimura Y."/>
            <person name="Fujii Y."/>
            <person name="Habara T."/>
            <person name="Sakai H."/>
            <person name="Sato Y."/>
            <person name="Wilson G."/>
            <person name="Kumar K."/>
            <person name="McCouch S."/>
            <person name="Juretic N."/>
            <person name="Hoen D."/>
            <person name="Wright S."/>
            <person name="Bruskiewich R."/>
            <person name="Bureau T."/>
            <person name="Miyao A."/>
            <person name="Hirochika H."/>
            <person name="Nishikawa T."/>
            <person name="Kadowaki K."/>
            <person name="Sugiura M."/>
            <person name="Burr B."/>
            <person name="Sasaki T."/>
        </authorList>
    </citation>
    <scope>NUCLEOTIDE SEQUENCE [LARGE SCALE GENOMIC DNA]</scope>
    <source>
        <strain evidence="2">cv. Nipponbare</strain>
    </source>
</reference>
<gene>
    <name evidence="1" type="primary">OSJNBa0023A13.12</name>
</gene>
<dbReference type="Proteomes" id="UP000000763">
    <property type="component" value="Chromosome 3"/>
</dbReference>
<dbReference type="EMBL" id="AC133337">
    <property type="protein sequence ID" value="AAO37841.1"/>
    <property type="molecule type" value="Genomic_DNA"/>
</dbReference>
<name>Q851A7_ORYSJ</name>
<organism evidence="1 2">
    <name type="scientific">Oryza sativa subsp. japonica</name>
    <name type="common">Rice</name>
    <dbReference type="NCBI Taxonomy" id="39947"/>
    <lineage>
        <taxon>Eukaryota</taxon>
        <taxon>Viridiplantae</taxon>
        <taxon>Streptophyta</taxon>
        <taxon>Embryophyta</taxon>
        <taxon>Tracheophyta</taxon>
        <taxon>Spermatophyta</taxon>
        <taxon>Magnoliopsida</taxon>
        <taxon>Liliopsida</taxon>
        <taxon>Poales</taxon>
        <taxon>Poaceae</taxon>
        <taxon>BOP clade</taxon>
        <taxon>Oryzoideae</taxon>
        <taxon>Oryzeae</taxon>
        <taxon>Oryzinae</taxon>
        <taxon>Oryza</taxon>
        <taxon>Oryza sativa</taxon>
    </lineage>
</organism>
<accession>Q851A7</accession>
<reference evidence="2" key="2">
    <citation type="journal article" date="2008" name="Nucleic Acids Res.">
        <title>The rice annotation project database (RAP-DB): 2008 update.</title>
        <authorList>
            <consortium name="The rice annotation project (RAP)"/>
        </authorList>
    </citation>
    <scope>GENOME REANNOTATION</scope>
    <source>
        <strain evidence="2">cv. Nipponbare</strain>
    </source>
</reference>
<protein>
    <recommendedName>
        <fullName evidence="3">HGWP repeat containing protein-like</fullName>
    </recommendedName>
</protein>
<evidence type="ECO:0000313" key="1">
    <source>
        <dbReference type="EMBL" id="AAO37841.1"/>
    </source>
</evidence>
<dbReference type="InterPro" id="IPR005213">
    <property type="entry name" value="HGWP_repeat"/>
</dbReference>
<evidence type="ECO:0000313" key="2">
    <source>
        <dbReference type="Proteomes" id="UP000000763"/>
    </source>
</evidence>
<proteinExistence type="predicted"/>
<dbReference type="Pfam" id="PF03578">
    <property type="entry name" value="HGWP"/>
    <property type="match status" value="1"/>
</dbReference>
<evidence type="ECO:0008006" key="3">
    <source>
        <dbReference type="Google" id="ProtNLM"/>
    </source>
</evidence>